<reference evidence="2 3" key="1">
    <citation type="submission" date="2018-08" db="EMBL/GenBank/DDBJ databases">
        <title>A genome reference for cultivated species of the human gut microbiota.</title>
        <authorList>
            <person name="Zou Y."/>
            <person name="Xue W."/>
            <person name="Luo G."/>
        </authorList>
    </citation>
    <scope>NUCLEOTIDE SEQUENCE [LARGE SCALE GENOMIC DNA]</scope>
    <source>
        <strain evidence="2 3">TF08-14</strain>
    </source>
</reference>
<dbReference type="InterPro" id="IPR036390">
    <property type="entry name" value="WH_DNA-bd_sf"/>
</dbReference>
<dbReference type="InterPro" id="IPR051815">
    <property type="entry name" value="Molybdate_resp_trans_reg"/>
</dbReference>
<gene>
    <name evidence="2" type="ORF">DXC81_04325</name>
</gene>
<dbReference type="Pfam" id="PF00126">
    <property type="entry name" value="HTH_1"/>
    <property type="match status" value="1"/>
</dbReference>
<name>A0A3E4QUD5_9ACTN</name>
<dbReference type="AlphaFoldDB" id="A0A3E4QUD5"/>
<proteinExistence type="predicted"/>
<sequence length="110" mass="12146">MKLKASARLVVNSENPELPGTFSHGCVMLLDGVSRTKSLNKAAKELGMAYSKAWRLVKEAEGQLGYQLLLRDGARGSSLTPEGARAVEAYRILQDEIDELLRRRTPELFG</sequence>
<feature type="domain" description="HTH lysR-type" evidence="1">
    <location>
        <begin position="30"/>
        <end position="83"/>
    </location>
</feature>
<dbReference type="Proteomes" id="UP000260943">
    <property type="component" value="Unassembled WGS sequence"/>
</dbReference>
<protein>
    <submittedName>
        <fullName evidence="2">LysR family transcriptional regulator</fullName>
    </submittedName>
</protein>
<dbReference type="PANTHER" id="PTHR30432">
    <property type="entry name" value="TRANSCRIPTIONAL REGULATOR MODE"/>
    <property type="match status" value="1"/>
</dbReference>
<evidence type="ECO:0000313" key="3">
    <source>
        <dbReference type="Proteomes" id="UP000260943"/>
    </source>
</evidence>
<organism evidence="2 3">
    <name type="scientific">Collinsella tanakaei</name>
    <dbReference type="NCBI Taxonomy" id="626935"/>
    <lineage>
        <taxon>Bacteria</taxon>
        <taxon>Bacillati</taxon>
        <taxon>Actinomycetota</taxon>
        <taxon>Coriobacteriia</taxon>
        <taxon>Coriobacteriales</taxon>
        <taxon>Coriobacteriaceae</taxon>
        <taxon>Collinsella</taxon>
    </lineage>
</organism>
<evidence type="ECO:0000313" key="2">
    <source>
        <dbReference type="EMBL" id="RGL10701.1"/>
    </source>
</evidence>
<dbReference type="InterPro" id="IPR036388">
    <property type="entry name" value="WH-like_DNA-bd_sf"/>
</dbReference>
<dbReference type="GO" id="GO:0003700">
    <property type="term" value="F:DNA-binding transcription factor activity"/>
    <property type="evidence" value="ECO:0007669"/>
    <property type="project" value="InterPro"/>
</dbReference>
<comment type="caution">
    <text evidence="2">The sequence shown here is derived from an EMBL/GenBank/DDBJ whole genome shotgun (WGS) entry which is preliminary data.</text>
</comment>
<evidence type="ECO:0000259" key="1">
    <source>
        <dbReference type="Pfam" id="PF00126"/>
    </source>
</evidence>
<dbReference type="PANTHER" id="PTHR30432:SF1">
    <property type="entry name" value="DNA-BINDING TRANSCRIPTIONAL DUAL REGULATOR MODE"/>
    <property type="match status" value="1"/>
</dbReference>
<dbReference type="EMBL" id="QSRJ01000004">
    <property type="protein sequence ID" value="RGL10701.1"/>
    <property type="molecule type" value="Genomic_DNA"/>
</dbReference>
<accession>A0A3E4QUD5</accession>
<dbReference type="RefSeq" id="WP_117679338.1">
    <property type="nucleotide sequence ID" value="NZ_CAJJKC010000002.1"/>
</dbReference>
<dbReference type="SUPFAM" id="SSF46785">
    <property type="entry name" value="Winged helix' DNA-binding domain"/>
    <property type="match status" value="1"/>
</dbReference>
<dbReference type="InterPro" id="IPR000847">
    <property type="entry name" value="LysR_HTH_N"/>
</dbReference>
<dbReference type="Gene3D" id="1.10.10.10">
    <property type="entry name" value="Winged helix-like DNA-binding domain superfamily/Winged helix DNA-binding domain"/>
    <property type="match status" value="1"/>
</dbReference>